<protein>
    <submittedName>
        <fullName evidence="1">Uncharacterized protein</fullName>
    </submittedName>
</protein>
<gene>
    <name evidence="1" type="ORF">US86_C0003G0042</name>
</gene>
<reference evidence="1 2" key="1">
    <citation type="journal article" date="2015" name="Nature">
        <title>rRNA introns, odd ribosomes, and small enigmatic genomes across a large radiation of phyla.</title>
        <authorList>
            <person name="Brown C.T."/>
            <person name="Hug L.A."/>
            <person name="Thomas B.C."/>
            <person name="Sharon I."/>
            <person name="Castelle C.J."/>
            <person name="Singh A."/>
            <person name="Wilkins M.J."/>
            <person name="Williams K.H."/>
            <person name="Banfield J.F."/>
        </authorList>
    </citation>
    <scope>NUCLEOTIDE SEQUENCE [LARGE SCALE GENOMIC DNA]</scope>
</reference>
<name>A0A0G0LZJ5_9BACT</name>
<evidence type="ECO:0000313" key="1">
    <source>
        <dbReference type="EMBL" id="KKQ66799.1"/>
    </source>
</evidence>
<sequence>MSAEGRPQTYEVQVTPGVPFGVRPNFTSLDLNPECFREKATKVDEGIIVDTIGLNIARGHAKGMIRVIEISSGFDAIALPVTFPGGDIRPYTFEMEIFDLNQKELNRANMAILFNQRHFNANTDFDEVCLEDEGKADLYHTSWTESGYRESTLLGFRRSEIPNVNFLITGFDTKSPLWRLPLMKLPLKRLLNK</sequence>
<dbReference type="Proteomes" id="UP000034235">
    <property type="component" value="Unassembled WGS sequence"/>
</dbReference>
<evidence type="ECO:0000313" key="2">
    <source>
        <dbReference type="Proteomes" id="UP000034235"/>
    </source>
</evidence>
<comment type="caution">
    <text evidence="1">The sequence shown here is derived from an EMBL/GenBank/DDBJ whole genome shotgun (WGS) entry which is preliminary data.</text>
</comment>
<dbReference type="EMBL" id="LBUP01000003">
    <property type="protein sequence ID" value="KKQ66799.1"/>
    <property type="molecule type" value="Genomic_DNA"/>
</dbReference>
<organism evidence="1 2">
    <name type="scientific">Candidatus Daviesbacteria bacterium GW2011_GWA2_38_24</name>
    <dbReference type="NCBI Taxonomy" id="1618422"/>
    <lineage>
        <taxon>Bacteria</taxon>
        <taxon>Candidatus Daviesiibacteriota</taxon>
    </lineage>
</organism>
<proteinExistence type="predicted"/>
<dbReference type="AlphaFoldDB" id="A0A0G0LZJ5"/>
<accession>A0A0G0LZJ5</accession>